<dbReference type="GO" id="GO:0006412">
    <property type="term" value="P:translation"/>
    <property type="evidence" value="ECO:0007669"/>
    <property type="project" value="InterPro"/>
</dbReference>
<dbReference type="PANTHER" id="PTHR11710">
    <property type="entry name" value="40S RIBOSOMAL PROTEIN S19"/>
    <property type="match status" value="1"/>
</dbReference>
<dbReference type="FunFam" id="1.10.10.10:FF:000118">
    <property type="entry name" value="40S ribosomal protein S19"/>
    <property type="match status" value="1"/>
</dbReference>
<comment type="similarity">
    <text evidence="1">Belongs to the eukaryotic ribosomal protein eS19 family.</text>
</comment>
<dbReference type="AlphaFoldDB" id="A0A9Q3FAV5"/>
<organism evidence="5 6">
    <name type="scientific">Austropuccinia psidii MF-1</name>
    <dbReference type="NCBI Taxonomy" id="1389203"/>
    <lineage>
        <taxon>Eukaryota</taxon>
        <taxon>Fungi</taxon>
        <taxon>Dikarya</taxon>
        <taxon>Basidiomycota</taxon>
        <taxon>Pucciniomycotina</taxon>
        <taxon>Pucciniomycetes</taxon>
        <taxon>Pucciniales</taxon>
        <taxon>Sphaerophragmiaceae</taxon>
        <taxon>Austropuccinia</taxon>
    </lineage>
</organism>
<keyword evidence="2" id="KW-0689">Ribosomal protein</keyword>
<dbReference type="GO" id="GO:0000028">
    <property type="term" value="P:ribosomal small subunit assembly"/>
    <property type="evidence" value="ECO:0007669"/>
    <property type="project" value="TreeGrafter"/>
</dbReference>
<evidence type="ECO:0000313" key="6">
    <source>
        <dbReference type="Proteomes" id="UP000765509"/>
    </source>
</evidence>
<dbReference type="PANTHER" id="PTHR11710:SF0">
    <property type="entry name" value="40S RIBOSOMAL PROTEIN S19"/>
    <property type="match status" value="1"/>
</dbReference>
<protein>
    <recommendedName>
        <fullName evidence="7">40S ribosomal protein S19</fullName>
    </recommendedName>
</protein>
<dbReference type="SUPFAM" id="SSF46785">
    <property type="entry name" value="Winged helix' DNA-binding domain"/>
    <property type="match status" value="1"/>
</dbReference>
<dbReference type="InterPro" id="IPR036388">
    <property type="entry name" value="WH-like_DNA-bd_sf"/>
</dbReference>
<keyword evidence="6" id="KW-1185">Reference proteome</keyword>
<feature type="region of interest" description="Disordered" evidence="4">
    <location>
        <begin position="266"/>
        <end position="302"/>
    </location>
</feature>
<dbReference type="Gene3D" id="1.10.10.10">
    <property type="entry name" value="Winged helix-like DNA-binding domain superfamily/Winged helix DNA-binding domain"/>
    <property type="match status" value="1"/>
</dbReference>
<dbReference type="EMBL" id="AVOT02038687">
    <property type="protein sequence ID" value="MBW0533601.1"/>
    <property type="molecule type" value="Genomic_DNA"/>
</dbReference>
<dbReference type="InterPro" id="IPR036390">
    <property type="entry name" value="WH_DNA-bd_sf"/>
</dbReference>
<reference evidence="5" key="1">
    <citation type="submission" date="2021-03" db="EMBL/GenBank/DDBJ databases">
        <title>Draft genome sequence of rust myrtle Austropuccinia psidii MF-1, a brazilian biotype.</title>
        <authorList>
            <person name="Quecine M.C."/>
            <person name="Pachon D.M.R."/>
            <person name="Bonatelli M.L."/>
            <person name="Correr F.H."/>
            <person name="Franceschini L.M."/>
            <person name="Leite T.F."/>
            <person name="Margarido G.R.A."/>
            <person name="Almeida C.A."/>
            <person name="Ferrarezi J.A."/>
            <person name="Labate C.A."/>
        </authorList>
    </citation>
    <scope>NUCLEOTIDE SEQUENCE</scope>
    <source>
        <strain evidence="5">MF-1</strain>
    </source>
</reference>
<dbReference type="Pfam" id="PF01090">
    <property type="entry name" value="Ribosomal_S19e"/>
    <property type="match status" value="1"/>
</dbReference>
<dbReference type="OrthoDB" id="428974at2759"/>
<dbReference type="SMART" id="SM01413">
    <property type="entry name" value="Ribosomal_S19e"/>
    <property type="match status" value="1"/>
</dbReference>
<evidence type="ECO:0008006" key="7">
    <source>
        <dbReference type="Google" id="ProtNLM"/>
    </source>
</evidence>
<dbReference type="GO" id="GO:0003735">
    <property type="term" value="F:structural constituent of ribosome"/>
    <property type="evidence" value="ECO:0007669"/>
    <property type="project" value="InterPro"/>
</dbReference>
<dbReference type="GO" id="GO:0022627">
    <property type="term" value="C:cytosolic small ribosomal subunit"/>
    <property type="evidence" value="ECO:0007669"/>
    <property type="project" value="TreeGrafter"/>
</dbReference>
<evidence type="ECO:0000256" key="4">
    <source>
        <dbReference type="SAM" id="MobiDB-lite"/>
    </source>
</evidence>
<comment type="caution">
    <text evidence="5">The sequence shown here is derived from an EMBL/GenBank/DDBJ whole genome shotgun (WGS) entry which is preliminary data.</text>
</comment>
<dbReference type="PROSITE" id="PS00628">
    <property type="entry name" value="RIBOSOMAL_S19E"/>
    <property type="match status" value="1"/>
</dbReference>
<feature type="compositionally biased region" description="Basic and acidic residues" evidence="4">
    <location>
        <begin position="266"/>
        <end position="283"/>
    </location>
</feature>
<keyword evidence="3" id="KW-0687">Ribonucleoprotein</keyword>
<dbReference type="GO" id="GO:0003723">
    <property type="term" value="F:RNA binding"/>
    <property type="evidence" value="ECO:0007669"/>
    <property type="project" value="TreeGrafter"/>
</dbReference>
<sequence length="302" mass="33673">MPSWLSWLERRSHILRFNLGLQPWLGVRSPPLRAIRRSPVRAWPRATSVFWRFFTNYRAFGDRRVGSAGMSIFGPCRLLFIFQVQTSIDDVGLYVAVIGMAAVGEETSAGHVSNLIVRPVKALGRSSQVGHLALVPPSALQSPPTPLSPAIKMPSVRDIAADAFIREYASHLKRSGKIEVPTWVDIVKTGTSRELAPYDPDWYYVRAAAVARHVYLRKHVGVGALAKLHGSAKNRGNRPSHHFDASRSIERKVLQGLEKIGVLEKDSRGGRRISQDGQRDLDRIASNIAEQQRSNADEEDEE</sequence>
<evidence type="ECO:0000256" key="1">
    <source>
        <dbReference type="ARBA" id="ARBA00010014"/>
    </source>
</evidence>
<accession>A0A9Q3FAV5</accession>
<proteinExistence type="inferred from homology"/>
<evidence type="ECO:0000256" key="3">
    <source>
        <dbReference type="ARBA" id="ARBA00023274"/>
    </source>
</evidence>
<dbReference type="InterPro" id="IPR018277">
    <property type="entry name" value="Ribosomal_eS19_CS"/>
</dbReference>
<evidence type="ECO:0000313" key="5">
    <source>
        <dbReference type="EMBL" id="MBW0533601.1"/>
    </source>
</evidence>
<dbReference type="InterPro" id="IPR001266">
    <property type="entry name" value="Ribosomal_eS19"/>
</dbReference>
<evidence type="ECO:0000256" key="2">
    <source>
        <dbReference type="ARBA" id="ARBA00022980"/>
    </source>
</evidence>
<gene>
    <name evidence="5" type="ORF">O181_073316</name>
</gene>
<dbReference type="Proteomes" id="UP000765509">
    <property type="component" value="Unassembled WGS sequence"/>
</dbReference>
<name>A0A9Q3FAV5_9BASI</name>